<evidence type="ECO:0000256" key="4">
    <source>
        <dbReference type="ARBA" id="ARBA00023263"/>
    </source>
</evidence>
<dbReference type="RefSeq" id="WP_008910092.1">
    <property type="nucleotide sequence ID" value="NZ_KB233222.1"/>
</dbReference>
<comment type="subcellular location">
    <subcellularLocation>
        <location evidence="1">Fimbrium</location>
    </subcellularLocation>
</comment>
<dbReference type="eggNOG" id="COG3539">
    <property type="taxonomic scope" value="Bacteria"/>
</dbReference>
<evidence type="ECO:0000259" key="6">
    <source>
        <dbReference type="Pfam" id="PF00419"/>
    </source>
</evidence>
<dbReference type="GO" id="GO:0009289">
    <property type="term" value="C:pilus"/>
    <property type="evidence" value="ECO:0007669"/>
    <property type="project" value="UniProtKB-SubCell"/>
</dbReference>
<reference evidence="7 8" key="1">
    <citation type="journal article" date="2012" name="BMC Genomics">
        <title>Comparative genomics of bacteria in the genus Providencia isolated from wild Drosophila melanogaster.</title>
        <authorList>
            <person name="Galac M.R."/>
            <person name="Lazzaro B.P."/>
        </authorList>
    </citation>
    <scope>NUCLEOTIDE SEQUENCE [LARGE SCALE GENOMIC DNA]</scope>
    <source>
        <strain evidence="7 8">DSM 19968</strain>
    </source>
</reference>
<dbReference type="STRING" id="1141662.OOA_00200"/>
<dbReference type="Gene3D" id="2.60.40.1090">
    <property type="entry name" value="Fimbrial-type adhesion domain"/>
    <property type="match status" value="1"/>
</dbReference>
<sequence length="173" mass="18128">MKYKLLSIALLLPFTAIASNTVTFLGEVSDTTCDITINGSKGDVSVQLPTVLASTLEESGDVTGATPFKFTVSGCSAGAQATVGMRLVSTSTTNTGNLVNIATGTPATDVSIQILDDNKTDPIDFTLGEYSTDLIAKPTTGNVEFPFTAQYHSDGKATIGKVESQLQYALTYK</sequence>
<evidence type="ECO:0000256" key="3">
    <source>
        <dbReference type="ARBA" id="ARBA00022729"/>
    </source>
</evidence>
<dbReference type="EMBL" id="AKKL01000001">
    <property type="protein sequence ID" value="EKT65564.1"/>
    <property type="molecule type" value="Genomic_DNA"/>
</dbReference>
<dbReference type="SUPFAM" id="SSF49401">
    <property type="entry name" value="Bacterial adhesins"/>
    <property type="match status" value="1"/>
</dbReference>
<dbReference type="Pfam" id="PF00419">
    <property type="entry name" value="Fimbrial"/>
    <property type="match status" value="1"/>
</dbReference>
<comment type="similarity">
    <text evidence="2">Belongs to the fimbrial protein family.</text>
</comment>
<keyword evidence="3 5" id="KW-0732">Signal</keyword>
<proteinExistence type="inferred from homology"/>
<dbReference type="HOGENOM" id="CLU_088965_2_2_6"/>
<keyword evidence="4" id="KW-0281">Fimbrium</keyword>
<dbReference type="OrthoDB" id="7030999at2"/>
<dbReference type="AlphaFoldDB" id="K8WY20"/>
<dbReference type="PANTHER" id="PTHR33420">
    <property type="entry name" value="FIMBRIAL SUBUNIT ELFA-RELATED"/>
    <property type="match status" value="1"/>
</dbReference>
<dbReference type="InterPro" id="IPR008966">
    <property type="entry name" value="Adhesion_dom_sf"/>
</dbReference>
<evidence type="ECO:0000256" key="2">
    <source>
        <dbReference type="ARBA" id="ARBA00006671"/>
    </source>
</evidence>
<keyword evidence="8" id="KW-1185">Reference proteome</keyword>
<dbReference type="PANTHER" id="PTHR33420:SF3">
    <property type="entry name" value="FIMBRIAL SUBUNIT ELFA"/>
    <property type="match status" value="1"/>
</dbReference>
<evidence type="ECO:0000256" key="1">
    <source>
        <dbReference type="ARBA" id="ARBA00004561"/>
    </source>
</evidence>
<evidence type="ECO:0000256" key="5">
    <source>
        <dbReference type="SAM" id="SignalP"/>
    </source>
</evidence>
<evidence type="ECO:0000313" key="7">
    <source>
        <dbReference type="EMBL" id="EKT65564.1"/>
    </source>
</evidence>
<accession>K8WY20</accession>
<dbReference type="InterPro" id="IPR036937">
    <property type="entry name" value="Adhesion_dom_fimbrial_sf"/>
</dbReference>
<organism evidence="7 8">
    <name type="scientific">Providencia burhodogranariea DSM 19968</name>
    <dbReference type="NCBI Taxonomy" id="1141662"/>
    <lineage>
        <taxon>Bacteria</taxon>
        <taxon>Pseudomonadati</taxon>
        <taxon>Pseudomonadota</taxon>
        <taxon>Gammaproteobacteria</taxon>
        <taxon>Enterobacterales</taxon>
        <taxon>Morganellaceae</taxon>
        <taxon>Providencia</taxon>
    </lineage>
</organism>
<feature type="chain" id="PRO_5003921659" evidence="5">
    <location>
        <begin position="19"/>
        <end position="173"/>
    </location>
</feature>
<protein>
    <submittedName>
        <fullName evidence="7">Fimbrial protein</fullName>
    </submittedName>
</protein>
<feature type="domain" description="Fimbrial-type adhesion" evidence="6">
    <location>
        <begin position="24"/>
        <end position="173"/>
    </location>
</feature>
<dbReference type="Proteomes" id="UP000009336">
    <property type="component" value="Unassembled WGS sequence"/>
</dbReference>
<dbReference type="GO" id="GO:0043709">
    <property type="term" value="P:cell adhesion involved in single-species biofilm formation"/>
    <property type="evidence" value="ECO:0007669"/>
    <property type="project" value="TreeGrafter"/>
</dbReference>
<dbReference type="PATRIC" id="fig|1141662.3.peg.40"/>
<comment type="caution">
    <text evidence="7">The sequence shown here is derived from an EMBL/GenBank/DDBJ whole genome shotgun (WGS) entry which is preliminary data.</text>
</comment>
<gene>
    <name evidence="7" type="ORF">OOA_00200</name>
</gene>
<dbReference type="InterPro" id="IPR050263">
    <property type="entry name" value="Bact_Fimbrial_Adh_Pro"/>
</dbReference>
<feature type="signal peptide" evidence="5">
    <location>
        <begin position="1"/>
        <end position="18"/>
    </location>
</feature>
<evidence type="ECO:0000313" key="8">
    <source>
        <dbReference type="Proteomes" id="UP000009336"/>
    </source>
</evidence>
<dbReference type="InterPro" id="IPR000259">
    <property type="entry name" value="Adhesion_dom_fimbrial"/>
</dbReference>
<name>K8WY20_9GAMM</name>